<dbReference type="Gramene" id="AET5Gv20622000.14">
    <property type="protein sequence ID" value="AET5Gv20622000.14"/>
    <property type="gene ID" value="AET5Gv20622000"/>
</dbReference>
<sequence>LPASAGAGAGAGHRHGSPDHAADTGFARLLSGHHHHQHHPEMRDKPPRPAASHFAEDAANSMASQQQLMYQSQQQMAAMEGLFRTAGSGGTDPVVAGVGGNDSLLRQSSSPAGFLNHLNMDNGYGSMLRAGMAGAAGGGGYRNGDARLKGQLSFSSRQGSVMSQISEMVARVPGGRPLRRRRLGRALAVPVALAADVRRPVRAGRKAAPARRGRQRRGAAAEAAVQPAGRQQAFAVAGDCGHREVPPVPGLGAVQDPRQARLRHPPPQHRRTGPEDEDQRADTEAAGARSQHGEANQHLRHAGSRCRLHQGAPDASEGTSYVCMYVCMYVFMFR</sequence>
<protein>
    <submittedName>
        <fullName evidence="2">Uncharacterized protein</fullName>
    </submittedName>
</protein>
<organism evidence="2 3">
    <name type="scientific">Aegilops tauschii subsp. strangulata</name>
    <name type="common">Goatgrass</name>
    <dbReference type="NCBI Taxonomy" id="200361"/>
    <lineage>
        <taxon>Eukaryota</taxon>
        <taxon>Viridiplantae</taxon>
        <taxon>Streptophyta</taxon>
        <taxon>Embryophyta</taxon>
        <taxon>Tracheophyta</taxon>
        <taxon>Spermatophyta</taxon>
        <taxon>Magnoliopsida</taxon>
        <taxon>Liliopsida</taxon>
        <taxon>Poales</taxon>
        <taxon>Poaceae</taxon>
        <taxon>BOP clade</taxon>
        <taxon>Pooideae</taxon>
        <taxon>Triticodae</taxon>
        <taxon>Triticeae</taxon>
        <taxon>Triticinae</taxon>
        <taxon>Aegilops</taxon>
    </lineage>
</organism>
<evidence type="ECO:0000313" key="3">
    <source>
        <dbReference type="Proteomes" id="UP000015105"/>
    </source>
</evidence>
<evidence type="ECO:0000313" key="2">
    <source>
        <dbReference type="EnsemblPlants" id="AET5Gv20622000.14"/>
    </source>
</evidence>
<feature type="compositionally biased region" description="Basic residues" evidence="1">
    <location>
        <begin position="202"/>
        <end position="217"/>
    </location>
</feature>
<accession>A0A453L4I1</accession>
<feature type="region of interest" description="Disordered" evidence="1">
    <location>
        <begin position="1"/>
        <end position="72"/>
    </location>
</feature>
<dbReference type="EnsemblPlants" id="AET5Gv20622000.14">
    <property type="protein sequence ID" value="AET5Gv20622000.14"/>
    <property type="gene ID" value="AET5Gv20622000"/>
</dbReference>
<dbReference type="AlphaFoldDB" id="A0A453L4I1"/>
<feature type="region of interest" description="Disordered" evidence="1">
    <location>
        <begin position="245"/>
        <end position="302"/>
    </location>
</feature>
<reference evidence="3" key="2">
    <citation type="journal article" date="2017" name="Nat. Plants">
        <title>The Aegilops tauschii genome reveals multiple impacts of transposons.</title>
        <authorList>
            <person name="Zhao G."/>
            <person name="Zou C."/>
            <person name="Li K."/>
            <person name="Wang K."/>
            <person name="Li T."/>
            <person name="Gao L."/>
            <person name="Zhang X."/>
            <person name="Wang H."/>
            <person name="Yang Z."/>
            <person name="Liu X."/>
            <person name="Jiang W."/>
            <person name="Mao L."/>
            <person name="Kong X."/>
            <person name="Jiao Y."/>
            <person name="Jia J."/>
        </authorList>
    </citation>
    <scope>NUCLEOTIDE SEQUENCE [LARGE SCALE GENOMIC DNA]</scope>
    <source>
        <strain evidence="3">cv. AL8/78</strain>
    </source>
</reference>
<keyword evidence="3" id="KW-1185">Reference proteome</keyword>
<reference evidence="3" key="1">
    <citation type="journal article" date="2014" name="Science">
        <title>Ancient hybridizations among the ancestral genomes of bread wheat.</title>
        <authorList>
            <consortium name="International Wheat Genome Sequencing Consortium,"/>
            <person name="Marcussen T."/>
            <person name="Sandve S.R."/>
            <person name="Heier L."/>
            <person name="Spannagl M."/>
            <person name="Pfeifer M."/>
            <person name="Jakobsen K.S."/>
            <person name="Wulff B.B."/>
            <person name="Steuernagel B."/>
            <person name="Mayer K.F."/>
            <person name="Olsen O.A."/>
        </authorList>
    </citation>
    <scope>NUCLEOTIDE SEQUENCE [LARGE SCALE GENOMIC DNA]</scope>
    <source>
        <strain evidence="3">cv. AL8/78</strain>
    </source>
</reference>
<reference evidence="2" key="3">
    <citation type="journal article" date="2017" name="Nature">
        <title>Genome sequence of the progenitor of the wheat D genome Aegilops tauschii.</title>
        <authorList>
            <person name="Luo M.C."/>
            <person name="Gu Y.Q."/>
            <person name="Puiu D."/>
            <person name="Wang H."/>
            <person name="Twardziok S.O."/>
            <person name="Deal K.R."/>
            <person name="Huo N."/>
            <person name="Zhu T."/>
            <person name="Wang L."/>
            <person name="Wang Y."/>
            <person name="McGuire P.E."/>
            <person name="Liu S."/>
            <person name="Long H."/>
            <person name="Ramasamy R.K."/>
            <person name="Rodriguez J.C."/>
            <person name="Van S.L."/>
            <person name="Yuan L."/>
            <person name="Wang Z."/>
            <person name="Xia Z."/>
            <person name="Xiao L."/>
            <person name="Anderson O.D."/>
            <person name="Ouyang S."/>
            <person name="Liang Y."/>
            <person name="Zimin A.V."/>
            <person name="Pertea G."/>
            <person name="Qi P."/>
            <person name="Bennetzen J.L."/>
            <person name="Dai X."/>
            <person name="Dawson M.W."/>
            <person name="Muller H.G."/>
            <person name="Kugler K."/>
            <person name="Rivarola-Duarte L."/>
            <person name="Spannagl M."/>
            <person name="Mayer K.F.X."/>
            <person name="Lu F.H."/>
            <person name="Bevan M.W."/>
            <person name="Leroy P."/>
            <person name="Li P."/>
            <person name="You F.M."/>
            <person name="Sun Q."/>
            <person name="Liu Z."/>
            <person name="Lyons E."/>
            <person name="Wicker T."/>
            <person name="Salzberg S.L."/>
            <person name="Devos K.M."/>
            <person name="Dvorak J."/>
        </authorList>
    </citation>
    <scope>NUCLEOTIDE SEQUENCE [LARGE SCALE GENOMIC DNA]</scope>
    <source>
        <strain evidence="2">cv. AL8/78</strain>
    </source>
</reference>
<name>A0A453L4I1_AEGTS</name>
<feature type="compositionally biased region" description="Low complexity" evidence="1">
    <location>
        <begin position="218"/>
        <end position="228"/>
    </location>
</feature>
<proteinExistence type="predicted"/>
<evidence type="ECO:0000256" key="1">
    <source>
        <dbReference type="SAM" id="MobiDB-lite"/>
    </source>
</evidence>
<feature type="region of interest" description="Disordered" evidence="1">
    <location>
        <begin position="202"/>
        <end position="228"/>
    </location>
</feature>
<reference evidence="2" key="5">
    <citation type="journal article" date="2021" name="G3 (Bethesda)">
        <title>Aegilops tauschii genome assembly Aet v5.0 features greater sequence contiguity and improved annotation.</title>
        <authorList>
            <person name="Wang L."/>
            <person name="Zhu T."/>
            <person name="Rodriguez J.C."/>
            <person name="Deal K.R."/>
            <person name="Dubcovsky J."/>
            <person name="McGuire P.E."/>
            <person name="Lux T."/>
            <person name="Spannagl M."/>
            <person name="Mayer K.F.X."/>
            <person name="Baldrich P."/>
            <person name="Meyers B.C."/>
            <person name="Huo N."/>
            <person name="Gu Y.Q."/>
            <person name="Zhou H."/>
            <person name="Devos K.M."/>
            <person name="Bennetzen J.L."/>
            <person name="Unver T."/>
            <person name="Budak H."/>
            <person name="Gulick P.J."/>
            <person name="Galiba G."/>
            <person name="Kalapos B."/>
            <person name="Nelson D.R."/>
            <person name="Li P."/>
            <person name="You F.M."/>
            <person name="Luo M.C."/>
            <person name="Dvorak J."/>
        </authorList>
    </citation>
    <scope>NUCLEOTIDE SEQUENCE [LARGE SCALE GENOMIC DNA]</scope>
    <source>
        <strain evidence="2">cv. AL8/78</strain>
    </source>
</reference>
<reference evidence="2" key="4">
    <citation type="submission" date="2019-03" db="UniProtKB">
        <authorList>
            <consortium name="EnsemblPlants"/>
        </authorList>
    </citation>
    <scope>IDENTIFICATION</scope>
</reference>
<feature type="compositionally biased region" description="Basic residues" evidence="1">
    <location>
        <begin position="260"/>
        <end position="271"/>
    </location>
</feature>
<feature type="compositionally biased region" description="Low complexity" evidence="1">
    <location>
        <begin position="61"/>
        <end position="72"/>
    </location>
</feature>
<dbReference type="Proteomes" id="UP000015105">
    <property type="component" value="Chromosome 5D"/>
</dbReference>